<accession>A0A644WWN3</accession>
<evidence type="ECO:0000256" key="5">
    <source>
        <dbReference type="ARBA" id="ARBA00023004"/>
    </source>
</evidence>
<evidence type="ECO:0000256" key="10">
    <source>
        <dbReference type="ARBA" id="ARBA00029514"/>
    </source>
</evidence>
<keyword evidence="5" id="KW-0408">Iron</keyword>
<dbReference type="InterPro" id="IPR002500">
    <property type="entry name" value="PAPS_reduct_dom"/>
</dbReference>
<dbReference type="InterPro" id="IPR011798">
    <property type="entry name" value="APS_reductase"/>
</dbReference>
<evidence type="ECO:0000256" key="4">
    <source>
        <dbReference type="ARBA" id="ARBA00023002"/>
    </source>
</evidence>
<keyword evidence="3" id="KW-0479">Metal-binding</keyword>
<dbReference type="PANTHER" id="PTHR46482:SF9">
    <property type="entry name" value="5'-ADENYLYLSULFATE REDUCTASE 1, CHLOROPLASTIC"/>
    <property type="match status" value="1"/>
</dbReference>
<keyword evidence="6" id="KW-0411">Iron-sulfur</keyword>
<dbReference type="EMBL" id="VSSQ01001232">
    <property type="protein sequence ID" value="MPM06473.1"/>
    <property type="molecule type" value="Genomic_DNA"/>
</dbReference>
<dbReference type="GO" id="GO:0019344">
    <property type="term" value="P:cysteine biosynthetic process"/>
    <property type="evidence" value="ECO:0007669"/>
    <property type="project" value="InterPro"/>
</dbReference>
<evidence type="ECO:0000256" key="2">
    <source>
        <dbReference type="ARBA" id="ARBA00022490"/>
    </source>
</evidence>
<evidence type="ECO:0000256" key="12">
    <source>
        <dbReference type="ARBA" id="ARBA00032041"/>
    </source>
</evidence>
<dbReference type="GO" id="GO:0043866">
    <property type="term" value="F:adenylyl-sulfate reductase (thioredoxin) activity"/>
    <property type="evidence" value="ECO:0007669"/>
    <property type="project" value="UniProtKB-EC"/>
</dbReference>
<dbReference type="GO" id="GO:0004604">
    <property type="term" value="F:phosphoadenylyl-sulfate reductase (thioredoxin) activity"/>
    <property type="evidence" value="ECO:0007669"/>
    <property type="project" value="InterPro"/>
</dbReference>
<dbReference type="Gene3D" id="3.40.50.620">
    <property type="entry name" value="HUPs"/>
    <property type="match status" value="1"/>
</dbReference>
<dbReference type="PIRSF" id="PIRSF000857">
    <property type="entry name" value="PAPS_reductase"/>
    <property type="match status" value="1"/>
</dbReference>
<protein>
    <recommendedName>
        <fullName evidence="10">Adenosine 5'-phosphosulfate reductase</fullName>
        <ecNumber evidence="9">1.8.4.10</ecNumber>
    </recommendedName>
    <alternativeName>
        <fullName evidence="12">5'-adenylylsulfate reductase</fullName>
    </alternativeName>
    <alternativeName>
        <fullName evidence="11">Thioredoxin-dependent 5'-adenylylsulfate reductase</fullName>
    </alternativeName>
</protein>
<dbReference type="NCBIfam" id="TIGR00434">
    <property type="entry name" value="cysH"/>
    <property type="match status" value="1"/>
</dbReference>
<dbReference type="HAMAP" id="MF_00063">
    <property type="entry name" value="CysH"/>
    <property type="match status" value="1"/>
</dbReference>
<evidence type="ECO:0000256" key="8">
    <source>
        <dbReference type="ARBA" id="ARBA00024327"/>
    </source>
</evidence>
<dbReference type="SUPFAM" id="SSF52402">
    <property type="entry name" value="Adenine nucleotide alpha hydrolases-like"/>
    <property type="match status" value="1"/>
</dbReference>
<dbReference type="GO" id="GO:0019379">
    <property type="term" value="P:sulfate assimilation, phosphoadenylyl sulfate reduction by phosphoadenylyl-sulfate reductase (thioredoxin)"/>
    <property type="evidence" value="ECO:0007669"/>
    <property type="project" value="InterPro"/>
</dbReference>
<comment type="catalytic activity">
    <reaction evidence="13">
        <text>[thioredoxin]-disulfide + sulfite + AMP + 2 H(+) = adenosine 5'-phosphosulfate + [thioredoxin]-dithiol</text>
        <dbReference type="Rhea" id="RHEA:21976"/>
        <dbReference type="Rhea" id="RHEA-COMP:10698"/>
        <dbReference type="Rhea" id="RHEA-COMP:10700"/>
        <dbReference type="ChEBI" id="CHEBI:15378"/>
        <dbReference type="ChEBI" id="CHEBI:17359"/>
        <dbReference type="ChEBI" id="CHEBI:29950"/>
        <dbReference type="ChEBI" id="CHEBI:50058"/>
        <dbReference type="ChEBI" id="CHEBI:58243"/>
        <dbReference type="ChEBI" id="CHEBI:456215"/>
        <dbReference type="EC" id="1.8.4.10"/>
    </reaction>
</comment>
<comment type="caution">
    <text evidence="15">The sequence shown here is derived from an EMBL/GenBank/DDBJ whole genome shotgun (WGS) entry which is preliminary data.</text>
</comment>
<dbReference type="InterPro" id="IPR004511">
    <property type="entry name" value="PAPS/APS_Rdtase"/>
</dbReference>
<dbReference type="NCBIfam" id="TIGR02055">
    <property type="entry name" value="APS_reductase"/>
    <property type="match status" value="1"/>
</dbReference>
<reference evidence="15" key="1">
    <citation type="submission" date="2019-08" db="EMBL/GenBank/DDBJ databases">
        <authorList>
            <person name="Kucharzyk K."/>
            <person name="Murdoch R.W."/>
            <person name="Higgins S."/>
            <person name="Loffler F."/>
        </authorList>
    </citation>
    <scope>NUCLEOTIDE SEQUENCE</scope>
</reference>
<evidence type="ECO:0000256" key="9">
    <source>
        <dbReference type="ARBA" id="ARBA00024386"/>
    </source>
</evidence>
<comment type="cofactor">
    <cofactor evidence="1">
        <name>[4Fe-4S] cluster</name>
        <dbReference type="ChEBI" id="CHEBI:49883"/>
    </cofactor>
</comment>
<keyword evidence="4 15" id="KW-0560">Oxidoreductase</keyword>
<dbReference type="AlphaFoldDB" id="A0A644WWN3"/>
<dbReference type="CDD" id="cd23945">
    <property type="entry name" value="PAPS_reductase"/>
    <property type="match status" value="1"/>
</dbReference>
<dbReference type="NCBIfam" id="NF002537">
    <property type="entry name" value="PRK02090.1"/>
    <property type="match status" value="1"/>
</dbReference>
<keyword evidence="2" id="KW-0963">Cytoplasm</keyword>
<feature type="domain" description="Phosphoadenosine phosphosulphate reductase" evidence="14">
    <location>
        <begin position="34"/>
        <end position="208"/>
    </location>
</feature>
<dbReference type="GO" id="GO:0046872">
    <property type="term" value="F:metal ion binding"/>
    <property type="evidence" value="ECO:0007669"/>
    <property type="project" value="UniProtKB-KW"/>
</dbReference>
<sequence>MNPEQTIAQFNQQFAGKSPEFVLTYFLHAYSGRIALSSSLSIEDQMLTDLIVGIAPATRIFTLDTGRLFPETYSLIERTRMKYPITLEVFFPDAAEVESMVRENGINLFYESAELRKKCCQVRKIQPLKRAFQGLEVWICGLRREQSVTRQDMQLIEWDASNGLIKLNPLIDYTEAQVWEYIKKNQVPYNKLHDRGFPSIGCQPCTRAVEPGEDVRAGRWWWENPEQKECGLHKR</sequence>
<dbReference type="Pfam" id="PF01507">
    <property type="entry name" value="PAPS_reduct"/>
    <property type="match status" value="1"/>
</dbReference>
<evidence type="ECO:0000256" key="1">
    <source>
        <dbReference type="ARBA" id="ARBA00001966"/>
    </source>
</evidence>
<evidence type="ECO:0000313" key="15">
    <source>
        <dbReference type="EMBL" id="MPM06473.1"/>
    </source>
</evidence>
<dbReference type="PANTHER" id="PTHR46482">
    <property type="entry name" value="5'-ADENYLYLSULFATE REDUCTASE 3, CHLOROPLASTIC"/>
    <property type="match status" value="1"/>
</dbReference>
<dbReference type="GO" id="GO:0051536">
    <property type="term" value="F:iron-sulfur cluster binding"/>
    <property type="evidence" value="ECO:0007669"/>
    <property type="project" value="UniProtKB-KW"/>
</dbReference>
<evidence type="ECO:0000256" key="7">
    <source>
        <dbReference type="ARBA" id="ARBA00024298"/>
    </source>
</evidence>
<dbReference type="InterPro" id="IPR014729">
    <property type="entry name" value="Rossmann-like_a/b/a_fold"/>
</dbReference>
<proteinExistence type="inferred from homology"/>
<evidence type="ECO:0000256" key="3">
    <source>
        <dbReference type="ARBA" id="ARBA00022723"/>
    </source>
</evidence>
<dbReference type="EC" id="1.8.4.10" evidence="9"/>
<evidence type="ECO:0000256" key="13">
    <source>
        <dbReference type="ARBA" id="ARBA00048441"/>
    </source>
</evidence>
<gene>
    <name evidence="15" type="primary">cysH_9</name>
    <name evidence="15" type="ORF">SDC9_52774</name>
</gene>
<comment type="pathway">
    <text evidence="8">Sulfur metabolism; hydrogen sulfide biosynthesis; sulfite from sulfate.</text>
</comment>
<evidence type="ECO:0000259" key="14">
    <source>
        <dbReference type="Pfam" id="PF01507"/>
    </source>
</evidence>
<comment type="function">
    <text evidence="7">Catalyzes the formation of sulfite from adenosine 5'-phosphosulfate (APS) using thioredoxin as an electron donor.</text>
</comment>
<name>A0A644WWN3_9ZZZZ</name>
<evidence type="ECO:0000256" key="6">
    <source>
        <dbReference type="ARBA" id="ARBA00023014"/>
    </source>
</evidence>
<organism evidence="15">
    <name type="scientific">bioreactor metagenome</name>
    <dbReference type="NCBI Taxonomy" id="1076179"/>
    <lineage>
        <taxon>unclassified sequences</taxon>
        <taxon>metagenomes</taxon>
        <taxon>ecological metagenomes</taxon>
    </lineage>
</organism>
<evidence type="ECO:0000256" key="11">
    <source>
        <dbReference type="ARBA" id="ARBA00030894"/>
    </source>
</evidence>